<feature type="region of interest" description="Disordered" evidence="2">
    <location>
        <begin position="1"/>
        <end position="106"/>
    </location>
</feature>
<feature type="compositionally biased region" description="Basic and acidic residues" evidence="2">
    <location>
        <begin position="68"/>
        <end position="82"/>
    </location>
</feature>
<proteinExistence type="predicted"/>
<keyword evidence="1" id="KW-0175">Coiled coil</keyword>
<evidence type="ECO:0000313" key="4">
    <source>
        <dbReference type="Proteomes" id="UP000673552"/>
    </source>
</evidence>
<gene>
    <name evidence="3" type="ORF">LSCM1_05152</name>
</gene>
<dbReference type="AlphaFoldDB" id="A0A836HJ93"/>
<dbReference type="GeneID" id="92515137"/>
<name>A0A836HJ93_9TRYP</name>
<dbReference type="OrthoDB" id="249581at2759"/>
<evidence type="ECO:0000256" key="1">
    <source>
        <dbReference type="SAM" id="Coils"/>
    </source>
</evidence>
<reference evidence="4" key="2">
    <citation type="journal article" date="2021" name="Sci. Data">
        <title>Chromosome-scale genome sequencing, assembly and annotation of six genomes from subfamily Leishmaniinae.</title>
        <authorList>
            <person name="Almutairi H."/>
            <person name="Urbaniak M.D."/>
            <person name="Bates M.D."/>
            <person name="Jariyapan N."/>
            <person name="Kwakye-Nuako G."/>
            <person name="Thomaz Soccol V."/>
            <person name="Al-Salem W.S."/>
            <person name="Dillon R.J."/>
            <person name="Bates P.A."/>
            <person name="Gatherer D."/>
        </authorList>
    </citation>
    <scope>NUCLEOTIDE SEQUENCE [LARGE SCALE GENOMIC DNA]</scope>
</reference>
<sequence length="528" mass="58315">MAESAVVTPPSARYTVSPRDRSPLATGISTLSSPTEQTIEVDGTTTPPSPPHAPVHETQVNAEEELSDEKGHRWCSDQEPPLRRVAASSSSGTNAQLPISSAPPARDEGCAHITAADYADRQRLLYHITYLSTQLQRAQLQVEDLTRTVCVLRGAVGDSAAAAAVKVALKEDATSAAVLAAKEERDVHAALQASLAVFDPMIAQTQIYRLDDALAQIGLLREAELSQLRKAHAALQDHRTHANRLSEEVAQLRIKTATLEQQKQRAETQLAAAVLEVEQLRYEEQRLNKQVVSLKELAEDGTWMSNVRVVSAAAAPTQTSVPLSSLLLQLEREEQSARQALLLDIFWDPVIIAFDAGLTWLMDSAALQARGSAAQEQSVAPEGAKALADERDLISLAQAGILVQAPPLPTDADLLLLQRQQGEVTQLRSRVQLLQERNRVSQLENERLQFLYESEVRRSERMAQDHAVQLQQAYDEVVRDRQYIINKLKQEVEDQIRLAYEDGRAYENSRSRSRRSQKKVLRAGNAVL</sequence>
<feature type="compositionally biased region" description="Polar residues" evidence="2">
    <location>
        <begin position="27"/>
        <end position="46"/>
    </location>
</feature>
<dbReference type="RefSeq" id="XP_067178488.1">
    <property type="nucleotide sequence ID" value="XM_067322625.1"/>
</dbReference>
<dbReference type="SMR" id="A0A836HJ93"/>
<evidence type="ECO:0000256" key="2">
    <source>
        <dbReference type="SAM" id="MobiDB-lite"/>
    </source>
</evidence>
<feature type="coiled-coil region" evidence="1">
    <location>
        <begin position="228"/>
        <end position="297"/>
    </location>
</feature>
<protein>
    <submittedName>
        <fullName evidence="3">Uncharacterized protein</fullName>
    </submittedName>
</protein>
<feature type="compositionally biased region" description="Polar residues" evidence="2">
    <location>
        <begin position="87"/>
        <end position="99"/>
    </location>
</feature>
<accession>A0A836HJ93</accession>
<comment type="caution">
    <text evidence="3">The sequence shown here is derived from an EMBL/GenBank/DDBJ whole genome shotgun (WGS) entry which is preliminary data.</text>
</comment>
<dbReference type="KEGG" id="lmat:92515137"/>
<organism evidence="3 4">
    <name type="scientific">Leishmania martiniquensis</name>
    <dbReference type="NCBI Taxonomy" id="1580590"/>
    <lineage>
        <taxon>Eukaryota</taxon>
        <taxon>Discoba</taxon>
        <taxon>Euglenozoa</taxon>
        <taxon>Kinetoplastea</taxon>
        <taxon>Metakinetoplastina</taxon>
        <taxon>Trypanosomatida</taxon>
        <taxon>Trypanosomatidae</taxon>
        <taxon>Leishmaniinae</taxon>
        <taxon>Leishmania</taxon>
    </lineage>
</organism>
<keyword evidence="4" id="KW-1185">Reference proteome</keyword>
<dbReference type="EMBL" id="JAFEUZ010000024">
    <property type="protein sequence ID" value="KAG5477850.1"/>
    <property type="molecule type" value="Genomic_DNA"/>
</dbReference>
<evidence type="ECO:0000313" key="3">
    <source>
        <dbReference type="EMBL" id="KAG5477850.1"/>
    </source>
</evidence>
<reference evidence="4" key="1">
    <citation type="journal article" date="2021" name="Microbiol. Resour. Announc.">
        <title>LGAAP: Leishmaniinae Genome Assembly and Annotation Pipeline.</title>
        <authorList>
            <person name="Almutairi H."/>
            <person name="Urbaniak M.D."/>
            <person name="Bates M.D."/>
            <person name="Jariyapan N."/>
            <person name="Kwakye-Nuako G."/>
            <person name="Thomaz-Soccol V."/>
            <person name="Al-Salem W.S."/>
            <person name="Dillon R.J."/>
            <person name="Bates P.A."/>
            <person name="Gatherer D."/>
        </authorList>
    </citation>
    <scope>NUCLEOTIDE SEQUENCE [LARGE SCALE GENOMIC DNA]</scope>
</reference>
<dbReference type="Proteomes" id="UP000673552">
    <property type="component" value="Unassembled WGS sequence"/>
</dbReference>